<dbReference type="GO" id="GO:0030170">
    <property type="term" value="F:pyridoxal phosphate binding"/>
    <property type="evidence" value="ECO:0007669"/>
    <property type="project" value="TreeGrafter"/>
</dbReference>
<proteinExistence type="predicted"/>
<name>A0A0L8IG72_OCTBM</name>
<dbReference type="GO" id="GO:0000271">
    <property type="term" value="P:polysaccharide biosynthetic process"/>
    <property type="evidence" value="ECO:0007669"/>
    <property type="project" value="TreeGrafter"/>
</dbReference>
<accession>A0A0L8IG72</accession>
<dbReference type="Gene3D" id="3.40.640.10">
    <property type="entry name" value="Type I PLP-dependent aspartate aminotransferase-like (Major domain)"/>
    <property type="match status" value="1"/>
</dbReference>
<gene>
    <name evidence="1" type="ORF">OCBIM_22009149mg</name>
</gene>
<dbReference type="InterPro" id="IPR015424">
    <property type="entry name" value="PyrdxlP-dep_Trfase"/>
</dbReference>
<dbReference type="EMBL" id="KQ415861">
    <property type="protein sequence ID" value="KOG00024.1"/>
    <property type="molecule type" value="Genomic_DNA"/>
</dbReference>
<dbReference type="PANTHER" id="PTHR30244">
    <property type="entry name" value="TRANSAMINASE"/>
    <property type="match status" value="1"/>
</dbReference>
<dbReference type="OMA" id="MCCFRDA"/>
<protein>
    <submittedName>
        <fullName evidence="1">Uncharacterized protein</fullName>
    </submittedName>
</protein>
<dbReference type="AlphaFoldDB" id="A0A0L8IG72"/>
<evidence type="ECO:0000313" key="1">
    <source>
        <dbReference type="EMBL" id="KOG00024.1"/>
    </source>
</evidence>
<sequence length="433" mass="49587">MSNLCNTLPYSCIYLDVDWKSILCALKDCLSIYHSITRKQVIERIRNIWTKPQNQNFVLPCLSVRSGLDLYLQVQNFPPGSEIIVSAVNIPDIPYIIHHHGLQIVSLDIDVETTAPKIDFFEHLISKKTVALLVAHIYGKIFDLTPFIEITKRHNLVVIEDSAEGFCGFNYLGHPEADITLFSFGTIKYCTCLGGAIAKIRDKAIYEKMDHIQDNYSCQSSNNYLKKIMKCCLLYLLLDCPNLIKPILCILQILYLDYRQSVTKLVRGFPGDLMYLIRFQPSLALLLVMLHRFETFSPDEINICCFKGEYVSHQLANIVTVVGHKSPINTYWLFPIIVKNPFEVMNGLNSLGVEAHRSSTQLTFIESDQKPEDTSVDLVPYYPHEAKHLMKNIIYLPVTKAVPFHVLDQMTIAVKYIVTKNKYEYSHKILSKL</sequence>
<dbReference type="KEGG" id="obi:106869918"/>
<dbReference type="STRING" id="37653.A0A0L8IG72"/>
<organism evidence="1">
    <name type="scientific">Octopus bimaculoides</name>
    <name type="common">California two-spotted octopus</name>
    <dbReference type="NCBI Taxonomy" id="37653"/>
    <lineage>
        <taxon>Eukaryota</taxon>
        <taxon>Metazoa</taxon>
        <taxon>Spiralia</taxon>
        <taxon>Lophotrochozoa</taxon>
        <taxon>Mollusca</taxon>
        <taxon>Cephalopoda</taxon>
        <taxon>Coleoidea</taxon>
        <taxon>Octopodiformes</taxon>
        <taxon>Octopoda</taxon>
        <taxon>Incirrata</taxon>
        <taxon>Octopodidae</taxon>
        <taxon>Octopus</taxon>
    </lineage>
</organism>
<dbReference type="Pfam" id="PF01041">
    <property type="entry name" value="DegT_DnrJ_EryC1"/>
    <property type="match status" value="1"/>
</dbReference>
<dbReference type="FunFam" id="3.40.640.10:FF:000227">
    <property type="entry name" value="Predicted protein"/>
    <property type="match status" value="1"/>
</dbReference>
<dbReference type="PANTHER" id="PTHR30244:SF34">
    <property type="entry name" value="DTDP-4-AMINO-4,6-DIDEOXYGALACTOSE TRANSAMINASE"/>
    <property type="match status" value="1"/>
</dbReference>
<dbReference type="InterPro" id="IPR000653">
    <property type="entry name" value="DegT/StrS_aminotransferase"/>
</dbReference>
<dbReference type="GO" id="GO:0008483">
    <property type="term" value="F:transaminase activity"/>
    <property type="evidence" value="ECO:0007669"/>
    <property type="project" value="TreeGrafter"/>
</dbReference>
<reference evidence="1" key="1">
    <citation type="submission" date="2015-07" db="EMBL/GenBank/DDBJ databases">
        <title>MeaNS - Measles Nucleotide Surveillance Program.</title>
        <authorList>
            <person name="Tran T."/>
            <person name="Druce J."/>
        </authorList>
    </citation>
    <scope>NUCLEOTIDE SEQUENCE</scope>
    <source>
        <strain evidence="1">UCB-OBI-ISO-001</strain>
        <tissue evidence="1">Gonad</tissue>
    </source>
</reference>
<dbReference type="OrthoDB" id="5955158at2759"/>
<dbReference type="SUPFAM" id="SSF53383">
    <property type="entry name" value="PLP-dependent transferases"/>
    <property type="match status" value="1"/>
</dbReference>
<dbReference type="InterPro" id="IPR015421">
    <property type="entry name" value="PyrdxlP-dep_Trfase_major"/>
</dbReference>